<dbReference type="PROSITE" id="PS50005">
    <property type="entry name" value="TPR"/>
    <property type="match status" value="1"/>
</dbReference>
<dbReference type="GO" id="GO:0017004">
    <property type="term" value="P:cytochrome complex assembly"/>
    <property type="evidence" value="ECO:0007669"/>
    <property type="project" value="UniProtKB-KW"/>
</dbReference>
<dbReference type="PANTHER" id="PTHR47870">
    <property type="entry name" value="CYTOCHROME C-TYPE BIOGENESIS PROTEIN CCMH"/>
    <property type="match status" value="1"/>
</dbReference>
<feature type="domain" description="Cytochrome c-type biogenesis protein H Ig-like" evidence="4">
    <location>
        <begin position="325"/>
        <end position="432"/>
    </location>
</feature>
<dbReference type="PANTHER" id="PTHR47870:SF4">
    <property type="entry name" value="CYTOCHROME C-TYPE BIOGENESIS PROTEIN CYCH"/>
    <property type="match status" value="1"/>
</dbReference>
<reference evidence="6" key="1">
    <citation type="submission" date="2018-06" db="EMBL/GenBank/DDBJ databases">
        <authorList>
            <person name="Zhirakovskaya E."/>
        </authorList>
    </citation>
    <scope>NUCLEOTIDE SEQUENCE</scope>
</reference>
<comment type="subcellular location">
    <subcellularLocation>
        <location evidence="1">Cell envelope</location>
    </subcellularLocation>
</comment>
<dbReference type="InterPro" id="IPR011990">
    <property type="entry name" value="TPR-like_helical_dom_sf"/>
</dbReference>
<dbReference type="InterPro" id="IPR056412">
    <property type="entry name" value="Ig_CycH"/>
</dbReference>
<dbReference type="GO" id="GO:0016829">
    <property type="term" value="F:lyase activity"/>
    <property type="evidence" value="ECO:0007669"/>
    <property type="project" value="UniProtKB-KW"/>
</dbReference>
<dbReference type="InterPro" id="IPR017560">
    <property type="entry name" value="Cyt_c_biogenesis_CcmI"/>
</dbReference>
<dbReference type="SUPFAM" id="SSF48452">
    <property type="entry name" value="TPR-like"/>
    <property type="match status" value="1"/>
</dbReference>
<dbReference type="NCBIfam" id="TIGR03142">
    <property type="entry name" value="cytochro_ccmI"/>
    <property type="match status" value="1"/>
</dbReference>
<dbReference type="InterPro" id="IPR051263">
    <property type="entry name" value="C-type_cytochrome_biogenesis"/>
</dbReference>
<dbReference type="EMBL" id="UOFF01000113">
    <property type="protein sequence ID" value="VAW55774.1"/>
    <property type="molecule type" value="Genomic_DNA"/>
</dbReference>
<keyword evidence="3" id="KW-0201">Cytochrome c-type biogenesis</keyword>
<keyword evidence="2" id="KW-0677">Repeat</keyword>
<protein>
    <submittedName>
        <fullName evidence="6">Cytochrome c heme lyase subunit CcmH</fullName>
    </submittedName>
</protein>
<accession>A0A3B0XIE8</accession>
<dbReference type="SMART" id="SM00028">
    <property type="entry name" value="TPR"/>
    <property type="match status" value="1"/>
</dbReference>
<evidence type="ECO:0000256" key="1">
    <source>
        <dbReference type="ARBA" id="ARBA00004196"/>
    </source>
</evidence>
<dbReference type="InterPro" id="IPR019734">
    <property type="entry name" value="TPR_rpt"/>
</dbReference>
<sequence length="435" mass="47167">MISFILISIILILLAAYFIVPTLLKPNYIFSDEYDDLNVSIAKDRLKEIKLQRESGEITEDTFQQLHDELETVLALDISNVNQTQPTNKQNLAPKMKPITAIFIALTIPVVAAGTYSQLGNIDAAAGNVVEATQQAQVTAAAAKSDAPQMTMDEAVAGLEKRMQEEPDNADGWFMLARSYMSIKKYDKAKIAYEKTIAIVGDNPELLLRYVDAVAMTEGGSLAGKAKPILDKVIKAIPNNPMVLWLSGTAESQLGNHKKALSLWYKLIPVLADKPKEQAQLKDLISQAESKLTSAEVAELKQSVDMQAATKPTVTSPVISSNVGINVSVSLDPTLKDKVSDDDVLFVFAKALTGPPMPLAAVKKTVADLPLVVTLNDAMAMMPQMKLSNFAQVKLSAVISKSGTPGKKAGDLYVDVFPVDVKTKDEIILIINQVK</sequence>
<evidence type="ECO:0000256" key="3">
    <source>
        <dbReference type="ARBA" id="ARBA00022748"/>
    </source>
</evidence>
<proteinExistence type="predicted"/>
<organism evidence="6">
    <name type="scientific">hydrothermal vent metagenome</name>
    <dbReference type="NCBI Taxonomy" id="652676"/>
    <lineage>
        <taxon>unclassified sequences</taxon>
        <taxon>metagenomes</taxon>
        <taxon>ecological metagenomes</taxon>
    </lineage>
</organism>
<evidence type="ECO:0000259" key="4">
    <source>
        <dbReference type="Pfam" id="PF23892"/>
    </source>
</evidence>
<dbReference type="Pfam" id="PF23914">
    <property type="entry name" value="TPR_CcmH_CycH"/>
    <property type="match status" value="1"/>
</dbReference>
<feature type="domain" description="Cytochrome c-type biogenesis protein H TPR" evidence="5">
    <location>
        <begin position="146"/>
        <end position="274"/>
    </location>
</feature>
<dbReference type="AlphaFoldDB" id="A0A3B0XIE8"/>
<keyword evidence="6" id="KW-0456">Lyase</keyword>
<evidence type="ECO:0000313" key="6">
    <source>
        <dbReference type="EMBL" id="VAW55774.1"/>
    </source>
</evidence>
<evidence type="ECO:0000259" key="5">
    <source>
        <dbReference type="Pfam" id="PF23914"/>
    </source>
</evidence>
<dbReference type="InterPro" id="IPR056413">
    <property type="entry name" value="TPR_CcmH_CycH"/>
</dbReference>
<gene>
    <name evidence="6" type="ORF">MNBD_GAMMA07-1832</name>
</gene>
<dbReference type="GO" id="GO:0005886">
    <property type="term" value="C:plasma membrane"/>
    <property type="evidence" value="ECO:0007669"/>
    <property type="project" value="TreeGrafter"/>
</dbReference>
<dbReference type="Gene3D" id="1.25.40.10">
    <property type="entry name" value="Tetratricopeptide repeat domain"/>
    <property type="match status" value="1"/>
</dbReference>
<name>A0A3B0XIE8_9ZZZZ</name>
<dbReference type="Pfam" id="PF23892">
    <property type="entry name" value="Ig_CycH"/>
    <property type="match status" value="1"/>
</dbReference>
<dbReference type="GO" id="GO:0030313">
    <property type="term" value="C:cell envelope"/>
    <property type="evidence" value="ECO:0007669"/>
    <property type="project" value="UniProtKB-SubCell"/>
</dbReference>
<evidence type="ECO:0000256" key="2">
    <source>
        <dbReference type="ARBA" id="ARBA00022737"/>
    </source>
</evidence>